<dbReference type="Proteomes" id="UP000183040">
    <property type="component" value="Unassembled WGS sequence"/>
</dbReference>
<evidence type="ECO:0000313" key="2">
    <source>
        <dbReference type="Proteomes" id="UP000183040"/>
    </source>
</evidence>
<proteinExistence type="predicted"/>
<accession>A0A1H4GDM3</accession>
<dbReference type="EMBL" id="FNRP01000028">
    <property type="protein sequence ID" value="SEB07706.1"/>
    <property type="molecule type" value="Genomic_DNA"/>
</dbReference>
<dbReference type="AlphaFoldDB" id="A0A1H4GDM3"/>
<gene>
    <name evidence="1" type="ORF">SAMN04487924_12860</name>
</gene>
<name>A0A1H4GDM3_9BACE</name>
<sequence length="130" mass="15694">MKIEKKIELWLKDENFCDYCNTRINEEIKEILLNGAYDHFFELLDEGFDGNDEYVVPLVEYLSCKLHYAKLLKNKAKRESIIWWVFTQLNYEGFYTRVFATYFDPLVKETNITIIKMLRKEYLLLKKQSA</sequence>
<dbReference type="RefSeq" id="WP_074708008.1">
    <property type="nucleotide sequence ID" value="NZ_FNRP01000028.1"/>
</dbReference>
<protein>
    <submittedName>
        <fullName evidence="1">Uncharacterized protein</fullName>
    </submittedName>
</protein>
<organism evidence="1 2">
    <name type="scientific">Bacteroides xylanisolvens</name>
    <dbReference type="NCBI Taxonomy" id="371601"/>
    <lineage>
        <taxon>Bacteria</taxon>
        <taxon>Pseudomonadati</taxon>
        <taxon>Bacteroidota</taxon>
        <taxon>Bacteroidia</taxon>
        <taxon>Bacteroidales</taxon>
        <taxon>Bacteroidaceae</taxon>
        <taxon>Bacteroides</taxon>
    </lineage>
</organism>
<evidence type="ECO:0000313" key="1">
    <source>
        <dbReference type="EMBL" id="SEB07706.1"/>
    </source>
</evidence>
<reference evidence="1 2" key="1">
    <citation type="submission" date="2016-10" db="EMBL/GenBank/DDBJ databases">
        <authorList>
            <person name="de Groot N.N."/>
        </authorList>
    </citation>
    <scope>NUCLEOTIDE SEQUENCE [LARGE SCALE GENOMIC DNA]</scope>
    <source>
        <strain evidence="1 2">NLAE-zl-G339</strain>
    </source>
</reference>